<protein>
    <submittedName>
        <fullName evidence="2">Uncharacterized protein</fullName>
    </submittedName>
</protein>
<feature type="region of interest" description="Disordered" evidence="1">
    <location>
        <begin position="1"/>
        <end position="34"/>
    </location>
</feature>
<name>A0A2Z6ZWY5_9LAMI</name>
<feature type="compositionally biased region" description="Polar residues" evidence="1">
    <location>
        <begin position="72"/>
        <end position="98"/>
    </location>
</feature>
<keyword evidence="3" id="KW-1185">Reference proteome</keyword>
<dbReference type="Proteomes" id="UP000250235">
    <property type="component" value="Unassembled WGS sequence"/>
</dbReference>
<organism evidence="2 3">
    <name type="scientific">Dorcoceras hygrometricum</name>
    <dbReference type="NCBI Taxonomy" id="472368"/>
    <lineage>
        <taxon>Eukaryota</taxon>
        <taxon>Viridiplantae</taxon>
        <taxon>Streptophyta</taxon>
        <taxon>Embryophyta</taxon>
        <taxon>Tracheophyta</taxon>
        <taxon>Spermatophyta</taxon>
        <taxon>Magnoliopsida</taxon>
        <taxon>eudicotyledons</taxon>
        <taxon>Gunneridae</taxon>
        <taxon>Pentapetalae</taxon>
        <taxon>asterids</taxon>
        <taxon>lamiids</taxon>
        <taxon>Lamiales</taxon>
        <taxon>Gesneriaceae</taxon>
        <taxon>Didymocarpoideae</taxon>
        <taxon>Trichosporeae</taxon>
        <taxon>Loxocarpinae</taxon>
        <taxon>Dorcoceras</taxon>
    </lineage>
</organism>
<dbReference type="AlphaFoldDB" id="A0A2Z6ZWY5"/>
<accession>A0A2Z6ZWY5</accession>
<reference evidence="2 3" key="1">
    <citation type="journal article" date="2015" name="Proc. Natl. Acad. Sci. U.S.A.">
        <title>The resurrection genome of Boea hygrometrica: A blueprint for survival of dehydration.</title>
        <authorList>
            <person name="Xiao L."/>
            <person name="Yang G."/>
            <person name="Zhang L."/>
            <person name="Yang X."/>
            <person name="Zhao S."/>
            <person name="Ji Z."/>
            <person name="Zhou Q."/>
            <person name="Hu M."/>
            <person name="Wang Y."/>
            <person name="Chen M."/>
            <person name="Xu Y."/>
            <person name="Jin H."/>
            <person name="Xiao X."/>
            <person name="Hu G."/>
            <person name="Bao F."/>
            <person name="Hu Y."/>
            <person name="Wan P."/>
            <person name="Li L."/>
            <person name="Deng X."/>
            <person name="Kuang T."/>
            <person name="Xiang C."/>
            <person name="Zhu J.K."/>
            <person name="Oliver M.J."/>
            <person name="He Y."/>
        </authorList>
    </citation>
    <scope>NUCLEOTIDE SEQUENCE [LARGE SCALE GENOMIC DNA]</scope>
    <source>
        <strain evidence="3">cv. XS01</strain>
    </source>
</reference>
<evidence type="ECO:0000313" key="3">
    <source>
        <dbReference type="Proteomes" id="UP000250235"/>
    </source>
</evidence>
<feature type="region of interest" description="Disordered" evidence="1">
    <location>
        <begin position="71"/>
        <end position="98"/>
    </location>
</feature>
<gene>
    <name evidence="2" type="ORF">F511_45101</name>
</gene>
<sequence length="98" mass="10903">MIPTTTRHTTTVSTTRRNYQTQAVQSQAIQSQAIHPPSQAIQKLVESSKLVPDATLETQRFNLTIRRRVAPSTVSSNPQLVIQSQHSNRGVQLNQTTP</sequence>
<evidence type="ECO:0000256" key="1">
    <source>
        <dbReference type="SAM" id="MobiDB-lite"/>
    </source>
</evidence>
<dbReference type="EMBL" id="KV027365">
    <property type="protein sequence ID" value="KZV13736.1"/>
    <property type="molecule type" value="Genomic_DNA"/>
</dbReference>
<proteinExistence type="predicted"/>
<evidence type="ECO:0000313" key="2">
    <source>
        <dbReference type="EMBL" id="KZV13736.1"/>
    </source>
</evidence>